<dbReference type="HAMAP" id="MF_00394">
    <property type="entry name" value="NAD_Glyc3P_dehydrog"/>
    <property type="match status" value="1"/>
</dbReference>
<keyword evidence="7 8" id="KW-1208">Phospholipid metabolism</keyword>
<evidence type="ECO:0000256" key="5">
    <source>
        <dbReference type="ARBA" id="ARBA00023098"/>
    </source>
</evidence>
<evidence type="ECO:0000256" key="11">
    <source>
        <dbReference type="PIRSR" id="PIRSR000114-3"/>
    </source>
</evidence>
<feature type="binding site" evidence="8">
    <location>
        <position position="132"/>
    </location>
    <ligand>
        <name>NADPH</name>
        <dbReference type="ChEBI" id="CHEBI:57783"/>
    </ligand>
</feature>
<dbReference type="Gene3D" id="1.10.1040.10">
    <property type="entry name" value="N-(1-d-carboxylethyl)-l-norvaline Dehydrogenase, domain 2"/>
    <property type="match status" value="1"/>
</dbReference>
<keyword evidence="2 8" id="KW-0444">Lipid biosynthesis</keyword>
<dbReference type="InterPro" id="IPR011128">
    <property type="entry name" value="G3P_DH_NAD-dep_N"/>
</dbReference>
<dbReference type="PIRSF" id="PIRSF000114">
    <property type="entry name" value="Glycerol-3-P_dh"/>
    <property type="match status" value="1"/>
</dbReference>
<dbReference type="FunFam" id="1.10.1040.10:FF:000001">
    <property type="entry name" value="Glycerol-3-phosphate dehydrogenase [NAD(P)+]"/>
    <property type="match status" value="1"/>
</dbReference>
<keyword evidence="4 8" id="KW-0520">NAD</keyword>
<feature type="binding site" evidence="8">
    <location>
        <position position="128"/>
    </location>
    <ligand>
        <name>sn-glycerol 3-phosphate</name>
        <dbReference type="ChEBI" id="CHEBI:57597"/>
    </ligand>
</feature>
<dbReference type="EMBL" id="QNBE01000079">
    <property type="protein sequence ID" value="RKX69536.1"/>
    <property type="molecule type" value="Genomic_DNA"/>
</dbReference>
<keyword evidence="8" id="KW-0963">Cytoplasm</keyword>
<accession>A0A660SHB6</accession>
<feature type="binding site" evidence="8">
    <location>
        <position position="247"/>
    </location>
    <ligand>
        <name>sn-glycerol 3-phosphate</name>
        <dbReference type="ChEBI" id="CHEBI:57597"/>
    </ligand>
</feature>
<reference evidence="16 17" key="1">
    <citation type="submission" date="2018-06" db="EMBL/GenBank/DDBJ databases">
        <title>Extensive metabolic versatility and redundancy in microbially diverse, dynamic hydrothermal sediments.</title>
        <authorList>
            <person name="Dombrowski N."/>
            <person name="Teske A."/>
            <person name="Baker B.J."/>
        </authorList>
    </citation>
    <scope>NUCLEOTIDE SEQUENCE [LARGE SCALE GENOMIC DNA]</scope>
    <source>
        <strain evidence="16">B36_G15</strain>
    </source>
</reference>
<dbReference type="PANTHER" id="PTHR11728">
    <property type="entry name" value="GLYCEROL-3-PHOSPHATE DEHYDROGENASE"/>
    <property type="match status" value="1"/>
</dbReference>
<dbReference type="GO" id="GO:0006650">
    <property type="term" value="P:glycerophospholipid metabolic process"/>
    <property type="evidence" value="ECO:0007669"/>
    <property type="project" value="UniProtKB-UniRule"/>
</dbReference>
<dbReference type="PANTHER" id="PTHR11728:SF1">
    <property type="entry name" value="GLYCEROL-3-PHOSPHATE DEHYDROGENASE [NAD(+)] 2, CHLOROPLASTIC"/>
    <property type="match status" value="1"/>
</dbReference>
<feature type="binding site" evidence="8">
    <location>
        <position position="100"/>
    </location>
    <ligand>
        <name>NADPH</name>
        <dbReference type="ChEBI" id="CHEBI:57783"/>
    </ligand>
</feature>
<dbReference type="GO" id="GO:0051287">
    <property type="term" value="F:NAD binding"/>
    <property type="evidence" value="ECO:0007669"/>
    <property type="project" value="InterPro"/>
</dbReference>
<comment type="similarity">
    <text evidence="1 8 12">Belongs to the NAD-dependent glycerol-3-phosphate dehydrogenase family.</text>
</comment>
<feature type="binding site" evidence="8">
    <location>
        <position position="130"/>
    </location>
    <ligand>
        <name>sn-glycerol 3-phosphate</name>
        <dbReference type="ChEBI" id="CHEBI:57597"/>
    </ligand>
</feature>
<evidence type="ECO:0000256" key="3">
    <source>
        <dbReference type="ARBA" id="ARBA00023002"/>
    </source>
</evidence>
<feature type="domain" description="Glycerol-3-phosphate dehydrogenase NAD-dependent C-terminal" evidence="15">
    <location>
        <begin position="172"/>
        <end position="313"/>
    </location>
</feature>
<dbReference type="GO" id="GO:0046168">
    <property type="term" value="P:glycerol-3-phosphate catabolic process"/>
    <property type="evidence" value="ECO:0007669"/>
    <property type="project" value="InterPro"/>
</dbReference>
<keyword evidence="8" id="KW-0521">NADP</keyword>
<dbReference type="GO" id="GO:0005829">
    <property type="term" value="C:cytosol"/>
    <property type="evidence" value="ECO:0007669"/>
    <property type="project" value="TreeGrafter"/>
</dbReference>
<comment type="function">
    <text evidence="8">Catalyzes the reduction of the glycolytic intermediate dihydroxyacetone phosphate (DHAP) to sn-glycerol 3-phosphate (G3P), the key precursor for phospholipid synthesis.</text>
</comment>
<dbReference type="NCBIfam" id="NF000942">
    <property type="entry name" value="PRK00094.1-4"/>
    <property type="match status" value="1"/>
</dbReference>
<feature type="binding site" evidence="8">
    <location>
        <position position="11"/>
    </location>
    <ligand>
        <name>NADPH</name>
        <dbReference type="ChEBI" id="CHEBI:57783"/>
    </ligand>
</feature>
<keyword evidence="8" id="KW-0547">Nucleotide-binding</keyword>
<dbReference type="EC" id="1.1.1.94" evidence="8"/>
<feature type="binding site" evidence="11">
    <location>
        <position position="132"/>
    </location>
    <ligand>
        <name>NAD(+)</name>
        <dbReference type="ChEBI" id="CHEBI:57540"/>
    </ligand>
</feature>
<evidence type="ECO:0000256" key="10">
    <source>
        <dbReference type="PIRSR" id="PIRSR000114-2"/>
    </source>
</evidence>
<feature type="binding site" evidence="8">
    <location>
        <position position="273"/>
    </location>
    <ligand>
        <name>NADPH</name>
        <dbReference type="ChEBI" id="CHEBI:57783"/>
    </ligand>
</feature>
<proteinExistence type="inferred from homology"/>
<evidence type="ECO:0000313" key="17">
    <source>
        <dbReference type="Proteomes" id="UP000268469"/>
    </source>
</evidence>
<dbReference type="GO" id="GO:0141153">
    <property type="term" value="F:glycerol-3-phosphate dehydrogenase (NADP+) activity"/>
    <property type="evidence" value="ECO:0007669"/>
    <property type="project" value="RHEA"/>
</dbReference>
<dbReference type="Pfam" id="PF01210">
    <property type="entry name" value="NAD_Gly3P_dh_N"/>
    <property type="match status" value="1"/>
</dbReference>
<evidence type="ECO:0000256" key="9">
    <source>
        <dbReference type="PIRSR" id="PIRSR000114-1"/>
    </source>
</evidence>
<sequence>MRLGILGAGNWGSVFALMESGIGHEASLWEYDEERAVRVARTRDNRPFLNERLPDFIRITSDIDRVMAEADLIVLALPSQSVRSLVARIRSDRPILSLTKGIDLDTKQRISQLLEARIPKERIAVLSGPSIANEVLNHHPTSVVLASENQNLARWLQEELATPYFRIYTTSDLTGVELCGAYKNTIAIACGLSDGLGFGTNAKAALISRGLVEMRRFVTSWGGDPRTVFGLAGLGDVITTSFSPHSRNRWLGEEIGRGRDPKDVIEKMVMVAEGYYSTPAIVEMGRTTGVELPIAQGVNAILHHGVNPKDVVEEIMSRPLKREEE</sequence>
<dbReference type="Proteomes" id="UP000268469">
    <property type="component" value="Unassembled WGS sequence"/>
</dbReference>
<feature type="binding site" evidence="8">
    <location>
        <position position="236"/>
    </location>
    <ligand>
        <name>sn-glycerol 3-phosphate</name>
        <dbReference type="ChEBI" id="CHEBI:57597"/>
    </ligand>
</feature>
<dbReference type="PRINTS" id="PR00077">
    <property type="entry name" value="GPDHDRGNASE"/>
</dbReference>
<dbReference type="NCBIfam" id="NF000940">
    <property type="entry name" value="PRK00094.1-2"/>
    <property type="match status" value="1"/>
</dbReference>
<comment type="caution">
    <text evidence="16">The sequence shown here is derived from an EMBL/GenBank/DDBJ whole genome shotgun (WGS) entry which is preliminary data.</text>
</comment>
<evidence type="ECO:0000256" key="8">
    <source>
        <dbReference type="HAMAP-Rule" id="MF_00394"/>
    </source>
</evidence>
<comment type="subcellular location">
    <subcellularLocation>
        <location evidence="8">Cytoplasm</location>
    </subcellularLocation>
</comment>
<gene>
    <name evidence="8" type="primary">gpsA</name>
    <name evidence="16" type="ORF">DRP53_07870</name>
</gene>
<evidence type="ECO:0000256" key="6">
    <source>
        <dbReference type="ARBA" id="ARBA00023209"/>
    </source>
</evidence>
<feature type="domain" description="Glycerol-3-phosphate dehydrogenase NAD-dependent N-terminal" evidence="14">
    <location>
        <begin position="4"/>
        <end position="152"/>
    </location>
</feature>
<comment type="pathway">
    <text evidence="8">Membrane lipid metabolism; glycerophospholipid metabolism.</text>
</comment>
<comment type="catalytic activity">
    <reaction evidence="8">
        <text>sn-glycerol 3-phosphate + NAD(+) = dihydroxyacetone phosphate + NADH + H(+)</text>
        <dbReference type="Rhea" id="RHEA:11092"/>
        <dbReference type="ChEBI" id="CHEBI:15378"/>
        <dbReference type="ChEBI" id="CHEBI:57540"/>
        <dbReference type="ChEBI" id="CHEBI:57597"/>
        <dbReference type="ChEBI" id="CHEBI:57642"/>
        <dbReference type="ChEBI" id="CHEBI:57945"/>
        <dbReference type="EC" id="1.1.1.94"/>
    </reaction>
</comment>
<keyword evidence="5 8" id="KW-0443">Lipid metabolism</keyword>
<dbReference type="Gene3D" id="3.40.50.720">
    <property type="entry name" value="NAD(P)-binding Rossmann-like Domain"/>
    <property type="match status" value="1"/>
</dbReference>
<evidence type="ECO:0000313" key="16">
    <source>
        <dbReference type="EMBL" id="RKX69536.1"/>
    </source>
</evidence>
<evidence type="ECO:0000259" key="14">
    <source>
        <dbReference type="Pfam" id="PF01210"/>
    </source>
</evidence>
<feature type="binding site" evidence="8">
    <location>
        <position position="246"/>
    </location>
    <ligand>
        <name>sn-glycerol 3-phosphate</name>
        <dbReference type="ChEBI" id="CHEBI:57597"/>
    </ligand>
</feature>
<protein>
    <recommendedName>
        <fullName evidence="8">Glycerol-3-phosphate dehydrogenase [NAD(P)+]</fullName>
        <ecNumber evidence="8">1.1.1.94</ecNumber>
    </recommendedName>
    <alternativeName>
        <fullName evidence="8">NAD(P)(+)-dependent glycerol-3-phosphate dehydrogenase</fullName>
    </alternativeName>
    <alternativeName>
        <fullName evidence="8">NAD(P)H-dependent dihydroxyacetone-phosphate reductase</fullName>
    </alternativeName>
</protein>
<dbReference type="GO" id="GO:0141152">
    <property type="term" value="F:glycerol-3-phosphate dehydrogenase (NAD+) activity"/>
    <property type="evidence" value="ECO:0007669"/>
    <property type="project" value="RHEA"/>
</dbReference>
<evidence type="ECO:0000259" key="15">
    <source>
        <dbReference type="Pfam" id="PF07479"/>
    </source>
</evidence>
<dbReference type="InterPro" id="IPR006168">
    <property type="entry name" value="G3P_DH_NAD-dep"/>
</dbReference>
<name>A0A660SHB6_UNCW3</name>
<feature type="binding site" evidence="11">
    <location>
        <begin position="7"/>
        <end position="12"/>
    </location>
    <ligand>
        <name>NAD(+)</name>
        <dbReference type="ChEBI" id="CHEBI:57540"/>
    </ligand>
</feature>
<evidence type="ECO:0000256" key="1">
    <source>
        <dbReference type="ARBA" id="ARBA00011009"/>
    </source>
</evidence>
<dbReference type="SUPFAM" id="SSF51735">
    <property type="entry name" value="NAD(P)-binding Rossmann-fold domains"/>
    <property type="match status" value="1"/>
</dbReference>
<dbReference type="InterPro" id="IPR006109">
    <property type="entry name" value="G3P_DH_NAD-dep_C"/>
</dbReference>
<feature type="active site" description="Proton acceptor" evidence="8 9">
    <location>
        <position position="183"/>
    </location>
</feature>
<feature type="binding site" evidence="8">
    <location>
        <position position="271"/>
    </location>
    <ligand>
        <name>NADPH</name>
        <dbReference type="ChEBI" id="CHEBI:57783"/>
    </ligand>
</feature>
<dbReference type="GO" id="GO:0008654">
    <property type="term" value="P:phospholipid biosynthetic process"/>
    <property type="evidence" value="ECO:0007669"/>
    <property type="project" value="UniProtKB-KW"/>
</dbReference>
<feature type="binding site" evidence="10">
    <location>
        <position position="100"/>
    </location>
    <ligand>
        <name>substrate</name>
    </ligand>
</feature>
<feature type="binding site" evidence="8">
    <location>
        <position position="248"/>
    </location>
    <ligand>
        <name>sn-glycerol 3-phosphate</name>
        <dbReference type="ChEBI" id="CHEBI:57597"/>
    </ligand>
</feature>
<feature type="binding site" evidence="8">
    <location>
        <position position="183"/>
    </location>
    <ligand>
        <name>sn-glycerol 3-phosphate</name>
        <dbReference type="ChEBI" id="CHEBI:57597"/>
    </ligand>
</feature>
<keyword evidence="3 8" id="KW-0560">Oxidoreductase</keyword>
<evidence type="ECO:0000256" key="13">
    <source>
        <dbReference type="RuleBase" id="RU000439"/>
    </source>
</evidence>
<evidence type="ECO:0000256" key="7">
    <source>
        <dbReference type="ARBA" id="ARBA00023264"/>
    </source>
</evidence>
<evidence type="ECO:0000256" key="12">
    <source>
        <dbReference type="RuleBase" id="RU000437"/>
    </source>
</evidence>
<evidence type="ECO:0000256" key="2">
    <source>
        <dbReference type="ARBA" id="ARBA00022516"/>
    </source>
</evidence>
<dbReference type="GO" id="GO:0046167">
    <property type="term" value="P:glycerol-3-phosphate biosynthetic process"/>
    <property type="evidence" value="ECO:0007669"/>
    <property type="project" value="UniProtKB-UniRule"/>
</dbReference>
<feature type="binding site" evidence="8">
    <location>
        <position position="247"/>
    </location>
    <ligand>
        <name>NADPH</name>
        <dbReference type="ChEBI" id="CHEBI:57783"/>
    </ligand>
</feature>
<organism evidence="16 17">
    <name type="scientific">candidate division WOR-3 bacterium</name>
    <dbReference type="NCBI Taxonomy" id="2052148"/>
    <lineage>
        <taxon>Bacteria</taxon>
        <taxon>Bacteria division WOR-3</taxon>
    </lineage>
</organism>
<keyword evidence="6 8" id="KW-0594">Phospholipid biosynthesis</keyword>
<feature type="binding site" evidence="10">
    <location>
        <begin position="247"/>
        <end position="248"/>
    </location>
    <ligand>
        <name>substrate</name>
    </ligand>
</feature>
<feature type="binding site" evidence="11">
    <location>
        <position position="247"/>
    </location>
    <ligand>
        <name>NAD(+)</name>
        <dbReference type="ChEBI" id="CHEBI:57540"/>
    </ligand>
</feature>
<dbReference type="InterPro" id="IPR013328">
    <property type="entry name" value="6PGD_dom2"/>
</dbReference>
<dbReference type="InterPro" id="IPR008927">
    <property type="entry name" value="6-PGluconate_DH-like_C_sf"/>
</dbReference>
<comment type="catalytic activity">
    <reaction evidence="8 13">
        <text>sn-glycerol 3-phosphate + NADP(+) = dihydroxyacetone phosphate + NADPH + H(+)</text>
        <dbReference type="Rhea" id="RHEA:11096"/>
        <dbReference type="ChEBI" id="CHEBI:15378"/>
        <dbReference type="ChEBI" id="CHEBI:57597"/>
        <dbReference type="ChEBI" id="CHEBI:57642"/>
        <dbReference type="ChEBI" id="CHEBI:57783"/>
        <dbReference type="ChEBI" id="CHEBI:58349"/>
        <dbReference type="EC" id="1.1.1.94"/>
    </reaction>
</comment>
<dbReference type="InterPro" id="IPR036291">
    <property type="entry name" value="NAD(P)-bd_dom_sf"/>
</dbReference>
<dbReference type="AlphaFoldDB" id="A0A660SHB6"/>
<evidence type="ECO:0000256" key="4">
    <source>
        <dbReference type="ARBA" id="ARBA00023027"/>
    </source>
</evidence>
<dbReference type="SUPFAM" id="SSF48179">
    <property type="entry name" value="6-phosphogluconate dehydrogenase C-terminal domain-like"/>
    <property type="match status" value="1"/>
</dbReference>
<comment type="caution">
    <text evidence="8">Lacks conserved residue(s) required for the propagation of feature annotation.</text>
</comment>
<dbReference type="UniPathway" id="UPA00940"/>
<feature type="binding site" evidence="8">
    <location>
        <position position="100"/>
    </location>
    <ligand>
        <name>sn-glycerol 3-phosphate</name>
        <dbReference type="ChEBI" id="CHEBI:57597"/>
    </ligand>
</feature>
<dbReference type="GO" id="GO:0005975">
    <property type="term" value="P:carbohydrate metabolic process"/>
    <property type="evidence" value="ECO:0007669"/>
    <property type="project" value="InterPro"/>
</dbReference>
<dbReference type="Pfam" id="PF07479">
    <property type="entry name" value="NAD_Gly3P_dh_C"/>
    <property type="match status" value="1"/>
</dbReference>